<reference evidence="1" key="2">
    <citation type="submission" date="2023-05" db="EMBL/GenBank/DDBJ databases">
        <authorList>
            <person name="Schelkunov M.I."/>
        </authorList>
    </citation>
    <scope>NUCLEOTIDE SEQUENCE</scope>
    <source>
        <strain evidence="1">Hsosn_3</strain>
        <tissue evidence="1">Leaf</tissue>
    </source>
</reference>
<evidence type="ECO:0000313" key="1">
    <source>
        <dbReference type="EMBL" id="KAK1356417.1"/>
    </source>
</evidence>
<dbReference type="EMBL" id="JAUIZM010000011">
    <property type="protein sequence ID" value="KAK1356417.1"/>
    <property type="molecule type" value="Genomic_DNA"/>
</dbReference>
<gene>
    <name evidence="1" type="ORF">POM88_049673</name>
</gene>
<sequence length="193" mass="21574">MALIKFDEIASFSLPGAFNSCLIPVENKERLKKAHKYTEIYARLRHRVAFVYDGQVVLDTPLLLKNDRSCKIFSIKPIAVSASEEVRIVVKGSNIVGSNTRFLCALEGKYLVQEDSSSLIDGAASFTDNEEEIQSRSFLSSIPDVIGRGFIEVTLLPSLFLCSQHVQSFSFLICNLWSEHLNLLVRVIGALYL</sequence>
<dbReference type="Pfam" id="PF26102">
    <property type="entry name" value="Ig_SPL7"/>
    <property type="match status" value="1"/>
</dbReference>
<dbReference type="Proteomes" id="UP001237642">
    <property type="component" value="Unassembled WGS sequence"/>
</dbReference>
<protein>
    <submittedName>
        <fullName evidence="1">Uncharacterized protein</fullName>
    </submittedName>
</protein>
<dbReference type="AlphaFoldDB" id="A0AAD8M1S4"/>
<name>A0AAD8M1S4_9APIA</name>
<comment type="caution">
    <text evidence="1">The sequence shown here is derived from an EMBL/GenBank/DDBJ whole genome shotgun (WGS) entry which is preliminary data.</text>
</comment>
<keyword evidence="2" id="KW-1185">Reference proteome</keyword>
<evidence type="ECO:0000313" key="2">
    <source>
        <dbReference type="Proteomes" id="UP001237642"/>
    </source>
</evidence>
<proteinExistence type="predicted"/>
<organism evidence="1 2">
    <name type="scientific">Heracleum sosnowskyi</name>
    <dbReference type="NCBI Taxonomy" id="360622"/>
    <lineage>
        <taxon>Eukaryota</taxon>
        <taxon>Viridiplantae</taxon>
        <taxon>Streptophyta</taxon>
        <taxon>Embryophyta</taxon>
        <taxon>Tracheophyta</taxon>
        <taxon>Spermatophyta</taxon>
        <taxon>Magnoliopsida</taxon>
        <taxon>eudicotyledons</taxon>
        <taxon>Gunneridae</taxon>
        <taxon>Pentapetalae</taxon>
        <taxon>asterids</taxon>
        <taxon>campanulids</taxon>
        <taxon>Apiales</taxon>
        <taxon>Apiaceae</taxon>
        <taxon>Apioideae</taxon>
        <taxon>apioid superclade</taxon>
        <taxon>Tordylieae</taxon>
        <taxon>Tordyliinae</taxon>
        <taxon>Heracleum</taxon>
    </lineage>
</organism>
<reference evidence="1" key="1">
    <citation type="submission" date="2023-02" db="EMBL/GenBank/DDBJ databases">
        <title>Genome of toxic invasive species Heracleum sosnowskyi carries increased number of genes despite the absence of recent whole-genome duplications.</title>
        <authorList>
            <person name="Schelkunov M."/>
            <person name="Shtratnikova V."/>
            <person name="Makarenko M."/>
            <person name="Klepikova A."/>
            <person name="Omelchenko D."/>
            <person name="Novikova G."/>
            <person name="Obukhova E."/>
            <person name="Bogdanov V."/>
            <person name="Penin A."/>
            <person name="Logacheva M."/>
        </authorList>
    </citation>
    <scope>NUCLEOTIDE SEQUENCE</scope>
    <source>
        <strain evidence="1">Hsosn_3</strain>
        <tissue evidence="1">Leaf</tissue>
    </source>
</reference>
<accession>A0AAD8M1S4</accession>